<dbReference type="InterPro" id="IPR027450">
    <property type="entry name" value="AlkB-like"/>
</dbReference>
<proteinExistence type="inferred from homology"/>
<keyword evidence="5" id="KW-0408">Iron</keyword>
<dbReference type="Gene3D" id="2.60.120.590">
    <property type="entry name" value="Alpha-ketoglutarate-dependent dioxygenase AlkB-like"/>
    <property type="match status" value="1"/>
</dbReference>
<evidence type="ECO:0000256" key="5">
    <source>
        <dbReference type="ARBA" id="ARBA00023004"/>
    </source>
</evidence>
<dbReference type="SUPFAM" id="SSF51197">
    <property type="entry name" value="Clavaminate synthase-like"/>
    <property type="match status" value="1"/>
</dbReference>
<evidence type="ECO:0000259" key="6">
    <source>
        <dbReference type="Pfam" id="PF13532"/>
    </source>
</evidence>
<dbReference type="PANTHER" id="PTHR46030">
    <property type="entry name" value="ALPHA-KETOGLUTARATE-DEPENDENT DIOXYGENASE ALKB HOMOLOG 6"/>
    <property type="match status" value="1"/>
</dbReference>
<comment type="similarity">
    <text evidence="1">Belongs to the alkB family.</text>
</comment>
<evidence type="ECO:0000256" key="4">
    <source>
        <dbReference type="ARBA" id="ARBA00023002"/>
    </source>
</evidence>
<evidence type="ECO:0000256" key="1">
    <source>
        <dbReference type="ARBA" id="ARBA00007879"/>
    </source>
</evidence>
<gene>
    <name evidence="7" type="ORF">C8R41DRAFT_920382</name>
</gene>
<sequence length="301" mass="33197">MPINLQAQAVDENREVFYIPNFVTEEEEGYLIRKIKDTPQQRGMTVRSPSGCRYGASHPTKAHDLPLHSSNYVATGGQLTGKNVLLSQPLPPFVEVYPNIVDRLQSTGVFRASTHGAPNHIIVNEYLPGQGIMPHQDGPAYHPVVATISLGTHTAFHYYKYTTGSQGQNATEPRFEDVARIIDPTPVMSVLLEPRSVVITSGSLYTSYLHGQVYLTVFYRCAESCMDSIGNHIVDHFTAGIDDLHPPKFADLDVTVANWRLLGGRDAKDAVINGGHLERGIRYSLTCRDVEKVANSALLGR</sequence>
<evidence type="ECO:0000313" key="7">
    <source>
        <dbReference type="EMBL" id="KAJ4491042.1"/>
    </source>
</evidence>
<protein>
    <recommendedName>
        <fullName evidence="6">Alpha-ketoglutarate-dependent dioxygenase AlkB-like domain-containing protein</fullName>
    </recommendedName>
</protein>
<dbReference type="InterPro" id="IPR032862">
    <property type="entry name" value="ALKBH6"/>
</dbReference>
<comment type="caution">
    <text evidence="7">The sequence shown here is derived from an EMBL/GenBank/DDBJ whole genome shotgun (WGS) entry which is preliminary data.</text>
</comment>
<name>A0ABQ8VFP3_9AGAR</name>
<organism evidence="7 8">
    <name type="scientific">Lentinula lateritia</name>
    <dbReference type="NCBI Taxonomy" id="40482"/>
    <lineage>
        <taxon>Eukaryota</taxon>
        <taxon>Fungi</taxon>
        <taxon>Dikarya</taxon>
        <taxon>Basidiomycota</taxon>
        <taxon>Agaricomycotina</taxon>
        <taxon>Agaricomycetes</taxon>
        <taxon>Agaricomycetidae</taxon>
        <taxon>Agaricales</taxon>
        <taxon>Marasmiineae</taxon>
        <taxon>Omphalotaceae</taxon>
        <taxon>Lentinula</taxon>
    </lineage>
</organism>
<evidence type="ECO:0000256" key="2">
    <source>
        <dbReference type="ARBA" id="ARBA00022723"/>
    </source>
</evidence>
<dbReference type="Proteomes" id="UP001150217">
    <property type="component" value="Unassembled WGS sequence"/>
</dbReference>
<evidence type="ECO:0000256" key="3">
    <source>
        <dbReference type="ARBA" id="ARBA00022964"/>
    </source>
</evidence>
<keyword evidence="3" id="KW-0223">Dioxygenase</keyword>
<accession>A0ABQ8VFP3</accession>
<dbReference type="EMBL" id="JANVFT010000042">
    <property type="protein sequence ID" value="KAJ4491042.1"/>
    <property type="molecule type" value="Genomic_DNA"/>
</dbReference>
<keyword evidence="8" id="KW-1185">Reference proteome</keyword>
<evidence type="ECO:0000313" key="8">
    <source>
        <dbReference type="Proteomes" id="UP001150217"/>
    </source>
</evidence>
<keyword evidence="4" id="KW-0560">Oxidoreductase</keyword>
<reference evidence="7" key="1">
    <citation type="submission" date="2022-08" db="EMBL/GenBank/DDBJ databases">
        <title>A Global Phylogenomic Analysis of the Shiitake Genus Lentinula.</title>
        <authorList>
            <consortium name="DOE Joint Genome Institute"/>
            <person name="Sierra-Patev S."/>
            <person name="Min B."/>
            <person name="Naranjo-Ortiz M."/>
            <person name="Looney B."/>
            <person name="Konkel Z."/>
            <person name="Slot J.C."/>
            <person name="Sakamoto Y."/>
            <person name="Steenwyk J.L."/>
            <person name="Rokas A."/>
            <person name="Carro J."/>
            <person name="Camarero S."/>
            <person name="Ferreira P."/>
            <person name="Molpeceres G."/>
            <person name="Ruiz-Duenas F.J."/>
            <person name="Serrano A."/>
            <person name="Henrissat B."/>
            <person name="Drula E."/>
            <person name="Hughes K.W."/>
            <person name="Mata J.L."/>
            <person name="Ishikawa N.K."/>
            <person name="Vargas-Isla R."/>
            <person name="Ushijima S."/>
            <person name="Smith C.A."/>
            <person name="Ahrendt S."/>
            <person name="Andreopoulos W."/>
            <person name="He G."/>
            <person name="Labutti K."/>
            <person name="Lipzen A."/>
            <person name="Ng V."/>
            <person name="Riley R."/>
            <person name="Sandor L."/>
            <person name="Barry K."/>
            <person name="Martinez A.T."/>
            <person name="Xiao Y."/>
            <person name="Gibbons J.G."/>
            <person name="Terashima K."/>
            <person name="Grigoriev I.V."/>
            <person name="Hibbett D.S."/>
        </authorList>
    </citation>
    <scope>NUCLEOTIDE SEQUENCE</scope>
    <source>
        <strain evidence="7">RHP3577 ss4</strain>
    </source>
</reference>
<feature type="domain" description="Alpha-ketoglutarate-dependent dioxygenase AlkB-like" evidence="6">
    <location>
        <begin position="16"/>
        <end position="211"/>
    </location>
</feature>
<dbReference type="PANTHER" id="PTHR46030:SF1">
    <property type="entry name" value="ALPHA-KETOGLUTARATE-DEPENDENT DIOXYGENASE ALKB HOMOLOG 6"/>
    <property type="match status" value="1"/>
</dbReference>
<dbReference type="InterPro" id="IPR037151">
    <property type="entry name" value="AlkB-like_sf"/>
</dbReference>
<keyword evidence="2" id="KW-0479">Metal-binding</keyword>
<dbReference type="Pfam" id="PF13532">
    <property type="entry name" value="2OG-FeII_Oxy_2"/>
    <property type="match status" value="1"/>
</dbReference>